<organism evidence="3 4">
    <name type="scientific">Henosepilachna vigintioctopunctata</name>
    <dbReference type="NCBI Taxonomy" id="420089"/>
    <lineage>
        <taxon>Eukaryota</taxon>
        <taxon>Metazoa</taxon>
        <taxon>Ecdysozoa</taxon>
        <taxon>Arthropoda</taxon>
        <taxon>Hexapoda</taxon>
        <taxon>Insecta</taxon>
        <taxon>Pterygota</taxon>
        <taxon>Neoptera</taxon>
        <taxon>Endopterygota</taxon>
        <taxon>Coleoptera</taxon>
        <taxon>Polyphaga</taxon>
        <taxon>Cucujiformia</taxon>
        <taxon>Coccinelloidea</taxon>
        <taxon>Coccinellidae</taxon>
        <taxon>Epilachninae</taxon>
        <taxon>Epilachnini</taxon>
        <taxon>Henosepilachna</taxon>
    </lineage>
</organism>
<dbReference type="GO" id="GO:0030286">
    <property type="term" value="C:dynein complex"/>
    <property type="evidence" value="ECO:0007669"/>
    <property type="project" value="InterPro"/>
</dbReference>
<feature type="domain" description="Dynein heavy chain AAA module D4" evidence="2">
    <location>
        <begin position="1"/>
        <end position="84"/>
    </location>
</feature>
<dbReference type="AlphaFoldDB" id="A0AAW1US01"/>
<dbReference type="Gene3D" id="3.40.50.300">
    <property type="entry name" value="P-loop containing nucleotide triphosphate hydrolases"/>
    <property type="match status" value="1"/>
</dbReference>
<proteinExistence type="inferred from homology"/>
<dbReference type="PANTHER" id="PTHR22878:SF68">
    <property type="entry name" value="DYNEIN HEAVY CHAIN 6, AXONEMAL-LIKE"/>
    <property type="match status" value="1"/>
</dbReference>
<dbReference type="InterPro" id="IPR026983">
    <property type="entry name" value="DHC"/>
</dbReference>
<sequence>MVICMSPVGDAFRRRCRMFPSLVNNCTIDWFEKWPREALLSVAQSALKRLGDEDMVLRLSNLCVIIHESVENMTIRFYEEMKDTIPLPAVI</sequence>
<reference evidence="3 4" key="1">
    <citation type="submission" date="2023-03" db="EMBL/GenBank/DDBJ databases">
        <title>Genome insight into feeding habits of ladybird beetles.</title>
        <authorList>
            <person name="Li H.-S."/>
            <person name="Huang Y.-H."/>
            <person name="Pang H."/>
        </authorList>
    </citation>
    <scope>NUCLEOTIDE SEQUENCE [LARGE SCALE GENOMIC DNA]</scope>
    <source>
        <strain evidence="3">SYSU_2023b</strain>
        <tissue evidence="3">Whole body</tissue>
    </source>
</reference>
<evidence type="ECO:0000259" key="2">
    <source>
        <dbReference type="Pfam" id="PF12780"/>
    </source>
</evidence>
<dbReference type="EMBL" id="JARQZJ010000080">
    <property type="protein sequence ID" value="KAK9882722.1"/>
    <property type="molecule type" value="Genomic_DNA"/>
</dbReference>
<gene>
    <name evidence="3" type="ORF">WA026_022773</name>
</gene>
<comment type="similarity">
    <text evidence="1">Belongs to the dynein heavy chain family.</text>
</comment>
<protein>
    <recommendedName>
        <fullName evidence="2">Dynein heavy chain AAA module D4 domain-containing protein</fullName>
    </recommendedName>
</protein>
<dbReference type="InterPro" id="IPR024317">
    <property type="entry name" value="Dynein_heavy_chain_D4_dom"/>
</dbReference>
<dbReference type="Proteomes" id="UP001431783">
    <property type="component" value="Unassembled WGS sequence"/>
</dbReference>
<evidence type="ECO:0000313" key="4">
    <source>
        <dbReference type="Proteomes" id="UP001431783"/>
    </source>
</evidence>
<dbReference type="InterPro" id="IPR027417">
    <property type="entry name" value="P-loop_NTPase"/>
</dbReference>
<dbReference type="PANTHER" id="PTHR22878">
    <property type="entry name" value="DYNEIN HEAVY CHAIN 6, AXONEMAL-LIKE-RELATED"/>
    <property type="match status" value="1"/>
</dbReference>
<dbReference type="Pfam" id="PF12780">
    <property type="entry name" value="AAA_8"/>
    <property type="match status" value="1"/>
</dbReference>
<dbReference type="GO" id="GO:0051959">
    <property type="term" value="F:dynein light intermediate chain binding"/>
    <property type="evidence" value="ECO:0007669"/>
    <property type="project" value="InterPro"/>
</dbReference>
<name>A0AAW1US01_9CUCU</name>
<evidence type="ECO:0000256" key="1">
    <source>
        <dbReference type="ARBA" id="ARBA00008887"/>
    </source>
</evidence>
<comment type="caution">
    <text evidence="3">The sequence shown here is derived from an EMBL/GenBank/DDBJ whole genome shotgun (WGS) entry which is preliminary data.</text>
</comment>
<keyword evidence="4" id="KW-1185">Reference proteome</keyword>
<evidence type="ECO:0000313" key="3">
    <source>
        <dbReference type="EMBL" id="KAK9882722.1"/>
    </source>
</evidence>
<accession>A0AAW1US01</accession>
<dbReference type="GO" id="GO:0045505">
    <property type="term" value="F:dynein intermediate chain binding"/>
    <property type="evidence" value="ECO:0007669"/>
    <property type="project" value="InterPro"/>
</dbReference>
<dbReference type="GO" id="GO:0007018">
    <property type="term" value="P:microtubule-based movement"/>
    <property type="evidence" value="ECO:0007669"/>
    <property type="project" value="InterPro"/>
</dbReference>